<reference evidence="6" key="1">
    <citation type="submission" date="2022-12" db="EMBL/GenBank/DDBJ databases">
        <title>Paraconexibacter alkalitolerans sp. nov. and Baekduia alba sp. nov., isolated from soil and emended description of the genera Paraconexibacter (Chun et al., 2020) and Baekduia (An et al., 2020).</title>
        <authorList>
            <person name="Vieira S."/>
            <person name="Huber K.J."/>
            <person name="Geppert A."/>
            <person name="Wolf J."/>
            <person name="Neumann-Schaal M."/>
            <person name="Muesken M."/>
            <person name="Overmann J."/>
        </authorList>
    </citation>
    <scope>NUCLEOTIDE SEQUENCE</scope>
    <source>
        <strain evidence="6">AEG42_29</strain>
    </source>
</reference>
<dbReference type="PROSITE" id="PS50977">
    <property type="entry name" value="HTH_TETR_2"/>
    <property type="match status" value="1"/>
</dbReference>
<dbReference type="Gene3D" id="1.10.357.10">
    <property type="entry name" value="Tetracycline Repressor, domain 2"/>
    <property type="match status" value="1"/>
</dbReference>
<dbReference type="SUPFAM" id="SSF46689">
    <property type="entry name" value="Homeodomain-like"/>
    <property type="match status" value="1"/>
</dbReference>
<dbReference type="PRINTS" id="PR00455">
    <property type="entry name" value="HTHTETR"/>
</dbReference>
<dbReference type="SUPFAM" id="SSF48498">
    <property type="entry name" value="Tetracyclin repressor-like, C-terminal domain"/>
    <property type="match status" value="1"/>
</dbReference>
<accession>A0AAU7B0C4</accession>
<dbReference type="AlphaFoldDB" id="A0AAU7B0C4"/>
<protein>
    <recommendedName>
        <fullName evidence="5">HTH tetR-type domain-containing protein</fullName>
    </recommendedName>
</protein>
<evidence type="ECO:0000313" key="6">
    <source>
        <dbReference type="EMBL" id="XAY07338.1"/>
    </source>
</evidence>
<gene>
    <name evidence="6" type="ORF">DSM112329_04219</name>
</gene>
<dbReference type="GO" id="GO:0000976">
    <property type="term" value="F:transcription cis-regulatory region binding"/>
    <property type="evidence" value="ECO:0007669"/>
    <property type="project" value="TreeGrafter"/>
</dbReference>
<keyword evidence="3" id="KW-0804">Transcription</keyword>
<dbReference type="InterPro" id="IPR041490">
    <property type="entry name" value="KstR2_TetR_C"/>
</dbReference>
<dbReference type="Pfam" id="PF17932">
    <property type="entry name" value="TetR_C_24"/>
    <property type="match status" value="1"/>
</dbReference>
<dbReference type="GO" id="GO:0003700">
    <property type="term" value="F:DNA-binding transcription factor activity"/>
    <property type="evidence" value="ECO:0007669"/>
    <property type="project" value="TreeGrafter"/>
</dbReference>
<evidence type="ECO:0000256" key="2">
    <source>
        <dbReference type="ARBA" id="ARBA00023125"/>
    </source>
</evidence>
<dbReference type="Pfam" id="PF00440">
    <property type="entry name" value="TetR_N"/>
    <property type="match status" value="1"/>
</dbReference>
<dbReference type="InterPro" id="IPR036271">
    <property type="entry name" value="Tet_transcr_reg_TetR-rel_C_sf"/>
</dbReference>
<dbReference type="Gene3D" id="1.10.10.60">
    <property type="entry name" value="Homeodomain-like"/>
    <property type="match status" value="1"/>
</dbReference>
<proteinExistence type="predicted"/>
<dbReference type="KEGG" id="parq:DSM112329_04219"/>
<evidence type="ECO:0000256" key="1">
    <source>
        <dbReference type="ARBA" id="ARBA00023015"/>
    </source>
</evidence>
<evidence type="ECO:0000256" key="4">
    <source>
        <dbReference type="PROSITE-ProRule" id="PRU00335"/>
    </source>
</evidence>
<sequence length="214" mass="23372">MLAHPDKIAQMPRPAAGETPTYEKILEVAAELFYTRGFNAVGVDQIGAGAGISGPAIYRHFAGKDEILATLFEHAIDDVLVETASEFDDPHEALEHHVRAHATYAMRDRRMAAILIHEGRSLADPYRRRLDRRQADYVAGFAAKVEACYPDAKSRSLPATWAAVATLNSIAITPHSVDQQDVMELLVLFVIEGFKVLVPTGGRAPAKKRARSAG</sequence>
<dbReference type="InterPro" id="IPR001647">
    <property type="entry name" value="HTH_TetR"/>
</dbReference>
<feature type="DNA-binding region" description="H-T-H motif" evidence="4">
    <location>
        <begin position="42"/>
        <end position="61"/>
    </location>
</feature>
<keyword evidence="1" id="KW-0805">Transcription regulation</keyword>
<dbReference type="PANTHER" id="PTHR30055">
    <property type="entry name" value="HTH-TYPE TRANSCRIPTIONAL REGULATOR RUTR"/>
    <property type="match status" value="1"/>
</dbReference>
<evidence type="ECO:0000259" key="5">
    <source>
        <dbReference type="PROSITE" id="PS50977"/>
    </source>
</evidence>
<organism evidence="6">
    <name type="scientific">Paraconexibacter sp. AEG42_29</name>
    <dbReference type="NCBI Taxonomy" id="2997339"/>
    <lineage>
        <taxon>Bacteria</taxon>
        <taxon>Bacillati</taxon>
        <taxon>Actinomycetota</taxon>
        <taxon>Thermoleophilia</taxon>
        <taxon>Solirubrobacterales</taxon>
        <taxon>Paraconexibacteraceae</taxon>
        <taxon>Paraconexibacter</taxon>
    </lineage>
</organism>
<feature type="domain" description="HTH tetR-type" evidence="5">
    <location>
        <begin position="19"/>
        <end position="79"/>
    </location>
</feature>
<keyword evidence="2 4" id="KW-0238">DNA-binding</keyword>
<evidence type="ECO:0000256" key="3">
    <source>
        <dbReference type="ARBA" id="ARBA00023163"/>
    </source>
</evidence>
<dbReference type="PANTHER" id="PTHR30055:SF234">
    <property type="entry name" value="HTH-TYPE TRANSCRIPTIONAL REGULATOR BETI"/>
    <property type="match status" value="1"/>
</dbReference>
<dbReference type="InterPro" id="IPR009057">
    <property type="entry name" value="Homeodomain-like_sf"/>
</dbReference>
<name>A0AAU7B0C4_9ACTN</name>
<dbReference type="InterPro" id="IPR050109">
    <property type="entry name" value="HTH-type_TetR-like_transc_reg"/>
</dbReference>
<dbReference type="EMBL" id="CP114014">
    <property type="protein sequence ID" value="XAY07338.1"/>
    <property type="molecule type" value="Genomic_DNA"/>
</dbReference>